<dbReference type="PROSITE" id="PS00137">
    <property type="entry name" value="SUBTILASE_HIS"/>
    <property type="match status" value="1"/>
</dbReference>
<dbReference type="CDD" id="cd04077">
    <property type="entry name" value="Peptidases_S8_PCSK9_ProteinaseK_like"/>
    <property type="match status" value="1"/>
</dbReference>
<evidence type="ECO:0000256" key="5">
    <source>
        <dbReference type="PROSITE-ProRule" id="PRU01240"/>
    </source>
</evidence>
<dbReference type="Proteomes" id="UP000029725">
    <property type="component" value="Unassembled WGS sequence"/>
</dbReference>
<accession>A0A098VTZ5</accession>
<dbReference type="PROSITE" id="PS00138">
    <property type="entry name" value="SUBTILASE_SER"/>
    <property type="match status" value="1"/>
</dbReference>
<gene>
    <name evidence="10" type="ORF">DI09_41p30</name>
</gene>
<feature type="active site" description="Charge relay system" evidence="5">
    <location>
        <position position="114"/>
    </location>
</feature>
<evidence type="ECO:0000259" key="9">
    <source>
        <dbReference type="Pfam" id="PF00082"/>
    </source>
</evidence>
<dbReference type="SUPFAM" id="SSF52743">
    <property type="entry name" value="Subtilisin-like"/>
    <property type="match status" value="1"/>
</dbReference>
<dbReference type="AlphaFoldDB" id="A0A098VTZ5"/>
<evidence type="ECO:0000256" key="2">
    <source>
        <dbReference type="ARBA" id="ARBA00022670"/>
    </source>
</evidence>
<dbReference type="RefSeq" id="XP_013237640.1">
    <property type="nucleotide sequence ID" value="XM_013382186.1"/>
</dbReference>
<comment type="similarity">
    <text evidence="1 5 6">Belongs to the peptidase S8 family.</text>
</comment>
<reference evidence="10 11" key="1">
    <citation type="submission" date="2014-04" db="EMBL/GenBank/DDBJ databases">
        <title>A new species of microsporidia sheds light on the evolution of extreme parasitism.</title>
        <authorList>
            <person name="Haag K.L."/>
            <person name="James T.Y."/>
            <person name="Larsson R."/>
            <person name="Schaer T.M."/>
            <person name="Refardt D."/>
            <person name="Pombert J.-F."/>
            <person name="Ebert D."/>
        </authorList>
    </citation>
    <scope>NUCLEOTIDE SEQUENCE [LARGE SCALE GENOMIC DNA]</scope>
    <source>
        <strain evidence="10 11">UGP3</strain>
        <tissue evidence="10">Spores</tissue>
    </source>
</reference>
<dbReference type="InterPro" id="IPR036852">
    <property type="entry name" value="Peptidase_S8/S53_dom_sf"/>
</dbReference>
<dbReference type="HOGENOM" id="CLU_575019_0_0_1"/>
<keyword evidence="11" id="KW-1185">Reference proteome</keyword>
<dbReference type="PANTHER" id="PTHR43806:SF11">
    <property type="entry name" value="CEREVISIN-RELATED"/>
    <property type="match status" value="1"/>
</dbReference>
<dbReference type="InterPro" id="IPR034193">
    <property type="entry name" value="PCSK9_ProteinaseK-like"/>
</dbReference>
<sequence length="475" mass="50368">MQSSPRAKGTSGNTFMQALERRLGVVAAQGASSPPVHVQQNAPWGLSRISQPKRPLNDRCYEYASTGNGVNIYIVDSGVDVRHPEFEDRAKIVFVAPGLMRPDNKAPPPDCSGHGTEVASVAAGRLSGVAKHARILALQVLSCNGQGRNSDLIAALEWIAANYEHPGIVNLSLGGPRSTTLDMVVEAVIARGIPVVVAAGNDGANACEFSPANLPLSMTVGASTQTDERAEFSNYGKCVKIFAPGYRIQVAKARIEHADGASSHGGISTSASASPYVLAMTESDFRSKWGRFDDDKDGNSDGEFDERNSGDFVLSSGTSLAAPAVAGVAALIMERHPEIPIPRLWSLVRAISQKDSIHASTLKGSPNLLLQSPPGINVDLLALDDSANGWDGFRIGNGDSTHGANSLSSLSPFTWSWILISGLMILGLFGMFGILAGARIIKSKKEVITRGRSHYRDDPWITSSAPSRGRALAVY</sequence>
<keyword evidence="8" id="KW-0812">Transmembrane</keyword>
<evidence type="ECO:0000313" key="10">
    <source>
        <dbReference type="EMBL" id="KGG51191.1"/>
    </source>
</evidence>
<protein>
    <submittedName>
        <fullName evidence="10">Precursor of peptidase S8 and S53 subtilisin kexin sedolisin</fullName>
    </submittedName>
</protein>
<evidence type="ECO:0000256" key="8">
    <source>
        <dbReference type="SAM" id="Phobius"/>
    </source>
</evidence>
<dbReference type="EMBL" id="JMKJ01000355">
    <property type="protein sequence ID" value="KGG51191.1"/>
    <property type="molecule type" value="Genomic_DNA"/>
</dbReference>
<feature type="active site" description="Charge relay system" evidence="5">
    <location>
        <position position="76"/>
    </location>
</feature>
<keyword evidence="3 5" id="KW-0378">Hydrolase</keyword>
<dbReference type="GeneID" id="25259919"/>
<evidence type="ECO:0000256" key="1">
    <source>
        <dbReference type="ARBA" id="ARBA00011073"/>
    </source>
</evidence>
<proteinExistence type="inferred from homology"/>
<dbReference type="InterPro" id="IPR000209">
    <property type="entry name" value="Peptidase_S8/S53_dom"/>
</dbReference>
<comment type="caution">
    <text evidence="10">The sequence shown here is derived from an EMBL/GenBank/DDBJ whole genome shotgun (WGS) entry which is preliminary data.</text>
</comment>
<evidence type="ECO:0000313" key="11">
    <source>
        <dbReference type="Proteomes" id="UP000029725"/>
    </source>
</evidence>
<dbReference type="GO" id="GO:0005615">
    <property type="term" value="C:extracellular space"/>
    <property type="evidence" value="ECO:0007669"/>
    <property type="project" value="TreeGrafter"/>
</dbReference>
<dbReference type="PROSITE" id="PS51892">
    <property type="entry name" value="SUBTILASE"/>
    <property type="match status" value="1"/>
</dbReference>
<dbReference type="Gene3D" id="3.40.50.200">
    <property type="entry name" value="Peptidase S8/S53 domain"/>
    <property type="match status" value="1"/>
</dbReference>
<dbReference type="VEuPathDB" id="MicrosporidiaDB:DI09_41p30"/>
<evidence type="ECO:0000256" key="3">
    <source>
        <dbReference type="ARBA" id="ARBA00022801"/>
    </source>
</evidence>
<evidence type="ECO:0000256" key="7">
    <source>
        <dbReference type="SAM" id="MobiDB-lite"/>
    </source>
</evidence>
<feature type="domain" description="Peptidase S8/S53" evidence="9">
    <location>
        <begin position="67"/>
        <end position="338"/>
    </location>
</feature>
<dbReference type="PRINTS" id="PR00723">
    <property type="entry name" value="SUBTILISIN"/>
</dbReference>
<dbReference type="Pfam" id="PF00082">
    <property type="entry name" value="Peptidase_S8"/>
    <property type="match status" value="1"/>
</dbReference>
<feature type="transmembrane region" description="Helical" evidence="8">
    <location>
        <begin position="415"/>
        <end position="436"/>
    </location>
</feature>
<dbReference type="OrthoDB" id="206201at2759"/>
<organism evidence="10 11">
    <name type="scientific">Mitosporidium daphniae</name>
    <dbReference type="NCBI Taxonomy" id="1485682"/>
    <lineage>
        <taxon>Eukaryota</taxon>
        <taxon>Fungi</taxon>
        <taxon>Fungi incertae sedis</taxon>
        <taxon>Microsporidia</taxon>
        <taxon>Mitosporidium</taxon>
    </lineage>
</organism>
<keyword evidence="8" id="KW-1133">Transmembrane helix</keyword>
<dbReference type="GO" id="GO:0006508">
    <property type="term" value="P:proteolysis"/>
    <property type="evidence" value="ECO:0007669"/>
    <property type="project" value="UniProtKB-KW"/>
</dbReference>
<dbReference type="InterPro" id="IPR050131">
    <property type="entry name" value="Peptidase_S8_subtilisin-like"/>
</dbReference>
<evidence type="ECO:0000256" key="4">
    <source>
        <dbReference type="ARBA" id="ARBA00022825"/>
    </source>
</evidence>
<dbReference type="InterPro" id="IPR022398">
    <property type="entry name" value="Peptidase_S8_His-AS"/>
</dbReference>
<evidence type="ECO:0000256" key="6">
    <source>
        <dbReference type="RuleBase" id="RU003355"/>
    </source>
</evidence>
<name>A0A098VTZ5_9MICR</name>
<keyword evidence="2 5" id="KW-0645">Protease</keyword>
<dbReference type="PROSITE" id="PS00136">
    <property type="entry name" value="SUBTILASE_ASP"/>
    <property type="match status" value="1"/>
</dbReference>
<dbReference type="GO" id="GO:0004252">
    <property type="term" value="F:serine-type endopeptidase activity"/>
    <property type="evidence" value="ECO:0007669"/>
    <property type="project" value="UniProtKB-UniRule"/>
</dbReference>
<dbReference type="PANTHER" id="PTHR43806">
    <property type="entry name" value="PEPTIDASE S8"/>
    <property type="match status" value="1"/>
</dbReference>
<feature type="active site" description="Charge relay system" evidence="5">
    <location>
        <position position="319"/>
    </location>
</feature>
<dbReference type="InterPro" id="IPR023828">
    <property type="entry name" value="Peptidase_S8_Ser-AS"/>
</dbReference>
<dbReference type="InterPro" id="IPR015500">
    <property type="entry name" value="Peptidase_S8_subtilisin-rel"/>
</dbReference>
<dbReference type="InterPro" id="IPR023827">
    <property type="entry name" value="Peptidase_S8_Asp-AS"/>
</dbReference>
<keyword evidence="8" id="KW-0472">Membrane</keyword>
<keyword evidence="4 5" id="KW-0720">Serine protease</keyword>
<feature type="region of interest" description="Disordered" evidence="7">
    <location>
        <begin position="289"/>
        <end position="308"/>
    </location>
</feature>